<dbReference type="RefSeq" id="WP_222875066.1">
    <property type="nucleotide sequence ID" value="NZ_AP023361.1"/>
</dbReference>
<accession>A0A6S6QWL1</accession>
<name>A0A6S6QWL1_9HYPH</name>
<organism evidence="1 2">
    <name type="scientific">Terrihabitans soli</name>
    <dbReference type="NCBI Taxonomy" id="708113"/>
    <lineage>
        <taxon>Bacteria</taxon>
        <taxon>Pseudomonadati</taxon>
        <taxon>Pseudomonadota</taxon>
        <taxon>Alphaproteobacteria</taxon>
        <taxon>Hyphomicrobiales</taxon>
        <taxon>Terrihabitans</taxon>
    </lineage>
</organism>
<evidence type="ECO:0000313" key="2">
    <source>
        <dbReference type="Proteomes" id="UP000515317"/>
    </source>
</evidence>
<dbReference type="EMBL" id="AP023361">
    <property type="protein sequence ID" value="BCJ91420.1"/>
    <property type="molecule type" value="Genomic_DNA"/>
</dbReference>
<dbReference type="KEGG" id="tso:IZ6_21550"/>
<dbReference type="Proteomes" id="UP000515317">
    <property type="component" value="Chromosome"/>
</dbReference>
<keyword evidence="2" id="KW-1185">Reference proteome</keyword>
<gene>
    <name evidence="1" type="ORF">IZ6_21550</name>
</gene>
<proteinExistence type="predicted"/>
<sequence>MKVTRTINVLAVLMLIGAAATVYKIKYEATWQAVEVERLNRQIEREKVSINILNAEWAHLTRPDRIQNLAEKHLDLKPVDSRQRMALADLPLRPVRVDSIADTIASLGQMDMKIIEGPKPPGEDPIARTIESMGLAMPSGGSRIDRTMNEFGMGGVPDYGPPQ</sequence>
<evidence type="ECO:0000313" key="1">
    <source>
        <dbReference type="EMBL" id="BCJ91420.1"/>
    </source>
</evidence>
<reference evidence="1 2" key="1">
    <citation type="submission" date="2020-08" db="EMBL/GenBank/DDBJ databases">
        <title>Genome sequence of Rhizobiales bacterium strain IZ6.</title>
        <authorList>
            <person name="Nakai R."/>
            <person name="Naganuma T."/>
        </authorList>
    </citation>
    <scope>NUCLEOTIDE SEQUENCE [LARGE SCALE GENOMIC DNA]</scope>
    <source>
        <strain evidence="1 2">IZ6</strain>
    </source>
</reference>
<dbReference type="AlphaFoldDB" id="A0A6S6QWL1"/>
<evidence type="ECO:0008006" key="3">
    <source>
        <dbReference type="Google" id="ProtNLM"/>
    </source>
</evidence>
<protein>
    <recommendedName>
        <fullName evidence="3">Cell division protein FtsL</fullName>
    </recommendedName>
</protein>